<evidence type="ECO:0000256" key="1">
    <source>
        <dbReference type="SAM" id="Phobius"/>
    </source>
</evidence>
<protein>
    <submittedName>
        <fullName evidence="2">Uncharacterized protein</fullName>
    </submittedName>
</protein>
<evidence type="ECO:0000313" key="3">
    <source>
        <dbReference type="Proteomes" id="UP000682403"/>
    </source>
</evidence>
<accession>A0ABS5LFM5</accession>
<organism evidence="2 3">
    <name type="scientific">Metabacillus flavus</name>
    <dbReference type="NCBI Taxonomy" id="2823519"/>
    <lineage>
        <taxon>Bacteria</taxon>
        <taxon>Bacillati</taxon>
        <taxon>Bacillota</taxon>
        <taxon>Bacilli</taxon>
        <taxon>Bacillales</taxon>
        <taxon>Bacillaceae</taxon>
        <taxon>Metabacillus</taxon>
    </lineage>
</organism>
<keyword evidence="1" id="KW-0812">Transmembrane</keyword>
<proteinExistence type="predicted"/>
<comment type="caution">
    <text evidence="2">The sequence shown here is derived from an EMBL/GenBank/DDBJ whole genome shotgun (WGS) entry which is preliminary data.</text>
</comment>
<reference evidence="2 3" key="1">
    <citation type="submission" date="2021-04" db="EMBL/GenBank/DDBJ databases">
        <title>Metabacillus sp. strain KIGAM252 whole genome sequence.</title>
        <authorList>
            <person name="Seo M.-J."/>
            <person name="Cho E.-S."/>
            <person name="Hwang C.Y."/>
            <person name="Yoon D.J."/>
        </authorList>
    </citation>
    <scope>NUCLEOTIDE SEQUENCE [LARGE SCALE GENOMIC DNA]</scope>
    <source>
        <strain evidence="2 3">KIGAM252</strain>
    </source>
</reference>
<dbReference type="EMBL" id="JAGVRK010000001">
    <property type="protein sequence ID" value="MBS2969525.1"/>
    <property type="molecule type" value="Genomic_DNA"/>
</dbReference>
<feature type="transmembrane region" description="Helical" evidence="1">
    <location>
        <begin position="121"/>
        <end position="140"/>
    </location>
</feature>
<sequence>MKSSVRQAAIYAVFLLLAASLLYSGARFGAQLEKEAEEIYDMRTFWAFQTLFPIAAGMLFAVPELILDFWREGRWRINWLKLLIFGLPLAYVTGGSLQFLTGANLLPFSDFFTGGFGTLQSLMMSTICATAFGYILLSCVRKQPG</sequence>
<keyword evidence="1" id="KW-1133">Transmembrane helix</keyword>
<keyword evidence="3" id="KW-1185">Reference proteome</keyword>
<gene>
    <name evidence="2" type="ORF">J9317_12190</name>
</gene>
<feature type="transmembrane region" description="Helical" evidence="1">
    <location>
        <begin position="79"/>
        <end position="101"/>
    </location>
</feature>
<name>A0ABS5LFM5_9BACI</name>
<dbReference type="Proteomes" id="UP000682403">
    <property type="component" value="Unassembled WGS sequence"/>
</dbReference>
<dbReference type="RefSeq" id="WP_211558970.1">
    <property type="nucleotide sequence ID" value="NZ_JAGVRK010000001.1"/>
</dbReference>
<evidence type="ECO:0000313" key="2">
    <source>
        <dbReference type="EMBL" id="MBS2969525.1"/>
    </source>
</evidence>
<feature type="transmembrane region" description="Helical" evidence="1">
    <location>
        <begin position="45"/>
        <end position="67"/>
    </location>
</feature>
<keyword evidence="1" id="KW-0472">Membrane</keyword>